<evidence type="ECO:0000259" key="3">
    <source>
        <dbReference type="Pfam" id="PF01108"/>
    </source>
</evidence>
<evidence type="ECO:0000256" key="2">
    <source>
        <dbReference type="SAM" id="SignalP"/>
    </source>
</evidence>
<feature type="compositionally biased region" description="Polar residues" evidence="1">
    <location>
        <begin position="493"/>
        <end position="504"/>
    </location>
</feature>
<dbReference type="OrthoDB" id="10031784at2759"/>
<dbReference type="PANTHER" id="PTHR20859">
    <property type="entry name" value="INTERFERON/INTERLEUKIN RECEPTOR"/>
    <property type="match status" value="1"/>
</dbReference>
<dbReference type="PANTHER" id="PTHR20859:SF53">
    <property type="entry name" value="INTERLEUKIN-22 RECEPTOR SUBUNIT ALPHA-1"/>
    <property type="match status" value="1"/>
</dbReference>
<evidence type="ECO:0000259" key="4">
    <source>
        <dbReference type="Pfam" id="PF09294"/>
    </source>
</evidence>
<sequence>MTPQSLFSVMLLVSAGLCERPPQINSTRFIHMLTWDEGPNSTNGLCYTVKYRILNPAVSKTVSGCECVLLPITCNLTEAFSDVNASYYTEIISILGNYTKTLNSFIPKEDTFLDPPLLFLSSHVDSMHVNLKPPYDSLLSVYEMFTYTLTIVSTKNGFQFSKDTTGLKVSVLPNLQPDTKYCVTVSIKDRKNTYNRTQCDSTALLYNPEKQIANVVFFLMLFPLVFIGKYFCTRFFSKSPLPNVLKSVKSHDVLLFSSGYDIPVFSKVFVKDSISTISQSKNDKEKSNEEDNSEQAVTGTKKSIGNYERWTEQMDRCAHITDNSSSTLLPVSPPSNMTENQFLSKFTVSQSESLTVSVTGSKDIPFKCRSNADITNQNSQDHCVRELGSRSVFQFGFKISESMINEEEEEDKGSCQDINLLSVTLGKHEEEKPEEQDNEDTLQRSCPDVNLSVTLEKREEEKPEEQDNEDSLQLDSLLWWEGGDSSLPFRTDTAGSSDTETCVSYTEEEENGSEYLRR</sequence>
<dbReference type="CTD" id="777653"/>
<feature type="chain" id="PRO_5017263783" evidence="2">
    <location>
        <begin position="19"/>
        <end position="518"/>
    </location>
</feature>
<feature type="region of interest" description="Disordered" evidence="1">
    <location>
        <begin position="280"/>
        <end position="300"/>
    </location>
</feature>
<dbReference type="GO" id="GO:0005886">
    <property type="term" value="C:plasma membrane"/>
    <property type="evidence" value="ECO:0007669"/>
    <property type="project" value="TreeGrafter"/>
</dbReference>
<dbReference type="InterPro" id="IPR013783">
    <property type="entry name" value="Ig-like_fold"/>
</dbReference>
<feature type="domain" description="Fibronectin type-III" evidence="3">
    <location>
        <begin position="23"/>
        <end position="99"/>
    </location>
</feature>
<dbReference type="STRING" id="1676925.ENSPKIP00000015017"/>
<feature type="compositionally biased region" description="Acidic residues" evidence="1">
    <location>
        <begin position="462"/>
        <end position="472"/>
    </location>
</feature>
<evidence type="ECO:0000313" key="6">
    <source>
        <dbReference type="Proteomes" id="UP000261540"/>
    </source>
</evidence>
<keyword evidence="2" id="KW-0732">Signal</keyword>
<proteinExistence type="predicted"/>
<reference evidence="5" key="2">
    <citation type="submission" date="2025-09" db="UniProtKB">
        <authorList>
            <consortium name="Ensembl"/>
        </authorList>
    </citation>
    <scope>IDENTIFICATION</scope>
</reference>
<dbReference type="Pfam" id="PF01108">
    <property type="entry name" value="Tissue_fac"/>
    <property type="match status" value="1"/>
</dbReference>
<feature type="domain" description="Interferon/interleukin receptor" evidence="4">
    <location>
        <begin position="112"/>
        <end position="201"/>
    </location>
</feature>
<protein>
    <submittedName>
        <fullName evidence="5">Interleukin-10 receptor subunit beta-like</fullName>
    </submittedName>
</protein>
<dbReference type="Gene3D" id="2.60.40.10">
    <property type="entry name" value="Immunoglobulins"/>
    <property type="match status" value="1"/>
</dbReference>
<dbReference type="KEGG" id="pki:111860691"/>
<organism evidence="5 6">
    <name type="scientific">Paramormyrops kingsleyae</name>
    <dbReference type="NCBI Taxonomy" id="1676925"/>
    <lineage>
        <taxon>Eukaryota</taxon>
        <taxon>Metazoa</taxon>
        <taxon>Chordata</taxon>
        <taxon>Craniata</taxon>
        <taxon>Vertebrata</taxon>
        <taxon>Euteleostomi</taxon>
        <taxon>Actinopterygii</taxon>
        <taxon>Neopterygii</taxon>
        <taxon>Teleostei</taxon>
        <taxon>Osteoglossocephala</taxon>
        <taxon>Osteoglossomorpha</taxon>
        <taxon>Osteoglossiformes</taxon>
        <taxon>Mormyridae</taxon>
        <taxon>Paramormyrops</taxon>
    </lineage>
</organism>
<dbReference type="GeneTree" id="ENSGT00940000178189"/>
<dbReference type="InterPro" id="IPR050650">
    <property type="entry name" value="Type-II_Cytokine-TF_Rcpt"/>
</dbReference>
<dbReference type="Proteomes" id="UP000261540">
    <property type="component" value="Unplaced"/>
</dbReference>
<accession>A0A3B3R8A4</accession>
<dbReference type="Pfam" id="PF09294">
    <property type="entry name" value="Interfer-bind"/>
    <property type="match status" value="1"/>
</dbReference>
<dbReference type="AlphaFoldDB" id="A0A3B3R8A4"/>
<dbReference type="Ensembl" id="ENSPKIT00000039475.1">
    <property type="protein sequence ID" value="ENSPKIP00000015017.1"/>
    <property type="gene ID" value="ENSPKIG00000001869.1"/>
</dbReference>
<keyword evidence="6" id="KW-1185">Reference proteome</keyword>
<evidence type="ECO:0000256" key="1">
    <source>
        <dbReference type="SAM" id="MobiDB-lite"/>
    </source>
</evidence>
<feature type="region of interest" description="Disordered" evidence="1">
    <location>
        <begin position="427"/>
        <end position="518"/>
    </location>
</feature>
<name>A0A3B3R8A4_9TELE</name>
<evidence type="ECO:0000313" key="5">
    <source>
        <dbReference type="Ensembl" id="ENSPKIP00000015017.1"/>
    </source>
</evidence>
<dbReference type="InterPro" id="IPR015373">
    <property type="entry name" value="Interferon/interleukin_rcp_dom"/>
</dbReference>
<feature type="signal peptide" evidence="2">
    <location>
        <begin position="1"/>
        <end position="18"/>
    </location>
</feature>
<dbReference type="SUPFAM" id="SSF49265">
    <property type="entry name" value="Fibronectin type III"/>
    <property type="match status" value="2"/>
</dbReference>
<dbReference type="GO" id="GO:0004896">
    <property type="term" value="F:cytokine receptor activity"/>
    <property type="evidence" value="ECO:0007669"/>
    <property type="project" value="TreeGrafter"/>
</dbReference>
<reference evidence="5" key="1">
    <citation type="submission" date="2025-08" db="UniProtKB">
        <authorList>
            <consortium name="Ensembl"/>
        </authorList>
    </citation>
    <scope>IDENTIFICATION</scope>
</reference>
<dbReference type="InterPro" id="IPR003961">
    <property type="entry name" value="FN3_dom"/>
</dbReference>
<dbReference type="InterPro" id="IPR036116">
    <property type="entry name" value="FN3_sf"/>
</dbReference>